<accession>A0AAV2TDM7</accession>
<sequence length="120" mass="14130">MGKEERQRPRYQGEESTLVLPEECKQQERKNIIDLKPWDRSLQVNIGQKLAAAVRPDERAHRNSLFVFENKNRQKTEKEKMALQRELRVNTGLKDPIEVIVEEVSTTRFESGRKGIAYHR</sequence>
<evidence type="ECO:0000313" key="1">
    <source>
        <dbReference type="EMBL" id="CAL5134538.1"/>
    </source>
</evidence>
<dbReference type="EMBL" id="CAXLJL010000212">
    <property type="protein sequence ID" value="CAL5134538.1"/>
    <property type="molecule type" value="Genomic_DNA"/>
</dbReference>
<dbReference type="Proteomes" id="UP001497525">
    <property type="component" value="Unassembled WGS sequence"/>
</dbReference>
<gene>
    <name evidence="1" type="ORF">CDAUBV1_LOCUS8231</name>
</gene>
<proteinExistence type="predicted"/>
<dbReference type="AlphaFoldDB" id="A0AAV2TDM7"/>
<comment type="caution">
    <text evidence="1">The sequence shown here is derived from an EMBL/GenBank/DDBJ whole genome shotgun (WGS) entry which is preliminary data.</text>
</comment>
<name>A0AAV2TDM7_CALDB</name>
<protein>
    <submittedName>
        <fullName evidence="1">Uncharacterized protein</fullName>
    </submittedName>
</protein>
<evidence type="ECO:0000313" key="2">
    <source>
        <dbReference type="Proteomes" id="UP001497525"/>
    </source>
</evidence>
<reference evidence="1" key="1">
    <citation type="submission" date="2024-06" db="EMBL/GenBank/DDBJ databases">
        <authorList>
            <person name="Liu X."/>
            <person name="Lenzi L."/>
            <person name="Haldenby T S."/>
            <person name="Uol C."/>
        </authorList>
    </citation>
    <scope>NUCLEOTIDE SEQUENCE</scope>
</reference>
<organism evidence="1 2">
    <name type="scientific">Calicophoron daubneyi</name>
    <name type="common">Rumen fluke</name>
    <name type="synonym">Paramphistomum daubneyi</name>
    <dbReference type="NCBI Taxonomy" id="300641"/>
    <lineage>
        <taxon>Eukaryota</taxon>
        <taxon>Metazoa</taxon>
        <taxon>Spiralia</taxon>
        <taxon>Lophotrochozoa</taxon>
        <taxon>Platyhelminthes</taxon>
        <taxon>Trematoda</taxon>
        <taxon>Digenea</taxon>
        <taxon>Plagiorchiida</taxon>
        <taxon>Pronocephalata</taxon>
        <taxon>Paramphistomoidea</taxon>
        <taxon>Paramphistomidae</taxon>
        <taxon>Calicophoron</taxon>
    </lineage>
</organism>